<comment type="caution">
    <text evidence="1">The sequence shown here is derived from an EMBL/GenBank/DDBJ whole genome shotgun (WGS) entry which is preliminary data.</text>
</comment>
<keyword evidence="2" id="KW-1185">Reference proteome</keyword>
<evidence type="ECO:0000313" key="1">
    <source>
        <dbReference type="EMBL" id="MEQ2534833.1"/>
    </source>
</evidence>
<dbReference type="InterPro" id="IPR026989">
    <property type="entry name" value="TnpV"/>
</dbReference>
<name>A0ABV1GMV3_9FIRM</name>
<gene>
    <name evidence="1" type="ORF">WMO38_06855</name>
</gene>
<protein>
    <submittedName>
        <fullName evidence="1">TnpV protein</fullName>
    </submittedName>
</protein>
<proteinExistence type="predicted"/>
<evidence type="ECO:0000313" key="2">
    <source>
        <dbReference type="Proteomes" id="UP001480973"/>
    </source>
</evidence>
<dbReference type="Pfam" id="PF14198">
    <property type="entry name" value="TnpV"/>
    <property type="match status" value="1"/>
</dbReference>
<organism evidence="1 2">
    <name type="scientific">Lachnospira intestinalis</name>
    <dbReference type="NCBI Taxonomy" id="3133158"/>
    <lineage>
        <taxon>Bacteria</taxon>
        <taxon>Bacillati</taxon>
        <taxon>Bacillota</taxon>
        <taxon>Clostridia</taxon>
        <taxon>Lachnospirales</taxon>
        <taxon>Lachnospiraceae</taxon>
        <taxon>Lachnospira</taxon>
    </lineage>
</organism>
<accession>A0ABV1GMV3</accession>
<dbReference type="EMBL" id="JBBMES010000005">
    <property type="protein sequence ID" value="MEQ2534833.1"/>
    <property type="molecule type" value="Genomic_DNA"/>
</dbReference>
<dbReference type="Proteomes" id="UP001480973">
    <property type="component" value="Unassembled WGS sequence"/>
</dbReference>
<reference evidence="1 2" key="1">
    <citation type="submission" date="2024-03" db="EMBL/GenBank/DDBJ databases">
        <title>Human intestinal bacterial collection.</title>
        <authorList>
            <person name="Pauvert C."/>
            <person name="Hitch T.C.A."/>
            <person name="Clavel T."/>
        </authorList>
    </citation>
    <scope>NUCLEOTIDE SEQUENCE [LARGE SCALE GENOMIC DNA]</scope>
    <source>
        <strain evidence="1 2">CLA-JM-H10</strain>
    </source>
</reference>
<sequence length="131" mass="15241">MKRKLLTIKKRRALPMKLTYEKNGDYLIPNLMPNEEPEQALTKYGLMRKKFLQEHRKGIYQGMVLTGELKAHCLQIQEQAEQRMDFLTQQMAKAEGVDEALKAADQMKWVGLMNSIRHSAEETVLTELIYS</sequence>